<dbReference type="Pfam" id="PF24681">
    <property type="entry name" value="Kelch_KLHDC2_KLHL20_DRC7"/>
    <property type="match status" value="1"/>
</dbReference>
<comment type="caution">
    <text evidence="5">The sequence shown here is derived from an EMBL/GenBank/DDBJ whole genome shotgun (WGS) entry which is preliminary data.</text>
</comment>
<dbReference type="InterPro" id="IPR007110">
    <property type="entry name" value="Ig-like_dom"/>
</dbReference>
<dbReference type="PANTHER" id="PTHR46344:SF27">
    <property type="entry name" value="KELCH REPEAT SUPERFAMILY PROTEIN"/>
    <property type="match status" value="1"/>
</dbReference>
<dbReference type="InterPro" id="IPR037293">
    <property type="entry name" value="Gal_Oxidase_central_sf"/>
</dbReference>
<keyword evidence="1" id="KW-0880">Kelch repeat</keyword>
<evidence type="ECO:0000256" key="2">
    <source>
        <dbReference type="ARBA" id="ARBA00022737"/>
    </source>
</evidence>
<keyword evidence="2" id="KW-0677">Repeat</keyword>
<gene>
    <name evidence="4" type="ORF">BJG266_LOCUS28929</name>
    <name evidence="5" type="ORF">QVE165_LOCUS45175</name>
</gene>
<dbReference type="PROSITE" id="PS50835">
    <property type="entry name" value="IG_LIKE"/>
    <property type="match status" value="1"/>
</dbReference>
<dbReference type="EMBL" id="CAJNOM010000627">
    <property type="protein sequence ID" value="CAF1526461.1"/>
    <property type="molecule type" value="Genomic_DNA"/>
</dbReference>
<reference evidence="5" key="1">
    <citation type="submission" date="2021-02" db="EMBL/GenBank/DDBJ databases">
        <authorList>
            <person name="Nowell W R."/>
        </authorList>
    </citation>
    <scope>NUCLEOTIDE SEQUENCE</scope>
</reference>
<dbReference type="Proteomes" id="UP000663877">
    <property type="component" value="Unassembled WGS sequence"/>
</dbReference>
<dbReference type="SUPFAM" id="SSF117281">
    <property type="entry name" value="Kelch motif"/>
    <property type="match status" value="2"/>
</dbReference>
<evidence type="ECO:0000256" key="1">
    <source>
        <dbReference type="ARBA" id="ARBA00022441"/>
    </source>
</evidence>
<dbReference type="Pfam" id="PF01344">
    <property type="entry name" value="Kelch_1"/>
    <property type="match status" value="2"/>
</dbReference>
<protein>
    <recommendedName>
        <fullName evidence="3">Ig-like domain-containing protein</fullName>
    </recommendedName>
</protein>
<dbReference type="AlphaFoldDB" id="A0A815URF0"/>
<dbReference type="InterPro" id="IPR006652">
    <property type="entry name" value="Kelch_1"/>
</dbReference>
<name>A0A815URF0_9BILA</name>
<dbReference type="SMART" id="SM00612">
    <property type="entry name" value="Kelch"/>
    <property type="match status" value="6"/>
</dbReference>
<dbReference type="PANTHER" id="PTHR46344">
    <property type="entry name" value="OS02G0202900 PROTEIN"/>
    <property type="match status" value="1"/>
</dbReference>
<dbReference type="EMBL" id="CAJNOI010000313">
    <property type="protein sequence ID" value="CAF1238732.1"/>
    <property type="molecule type" value="Genomic_DNA"/>
</dbReference>
<accession>A0A815URF0</accession>
<dbReference type="InterPro" id="IPR015915">
    <property type="entry name" value="Kelch-typ_b-propeller"/>
</dbReference>
<dbReference type="OrthoDB" id="6350321at2759"/>
<evidence type="ECO:0000313" key="5">
    <source>
        <dbReference type="EMBL" id="CAF1526461.1"/>
    </source>
</evidence>
<dbReference type="Gene3D" id="2.130.10.80">
    <property type="entry name" value="Galactose oxidase/kelch, beta-propeller"/>
    <property type="match status" value="4"/>
</dbReference>
<organism evidence="5 6">
    <name type="scientific">Adineta steineri</name>
    <dbReference type="NCBI Taxonomy" id="433720"/>
    <lineage>
        <taxon>Eukaryota</taxon>
        <taxon>Metazoa</taxon>
        <taxon>Spiralia</taxon>
        <taxon>Gnathifera</taxon>
        <taxon>Rotifera</taxon>
        <taxon>Eurotatoria</taxon>
        <taxon>Bdelloidea</taxon>
        <taxon>Adinetida</taxon>
        <taxon>Adinetidae</taxon>
        <taxon>Adineta</taxon>
    </lineage>
</organism>
<keyword evidence="6" id="KW-1185">Reference proteome</keyword>
<evidence type="ECO:0000313" key="6">
    <source>
        <dbReference type="Proteomes" id="UP000663832"/>
    </source>
</evidence>
<dbReference type="Proteomes" id="UP000663832">
    <property type="component" value="Unassembled WGS sequence"/>
</dbReference>
<sequence length="888" mass="94993">MITTDCDSNPIVQSWSGERYDTLTMLLNTSITIGFPSSVWMSTLYIGSGTPWSIVSRMNLAQRPDGYINSSPVTCTLPVVSYQRAVSVVHIIPLADNDDIDILRCRWSNANSTTNYNRFDECGGVCSGLPSGTTLDGSSCTLSFILPTANLYYACALQIEDYYTPSSTSPMSSVPVQFLFYAYNASVNACAQRPSVTGARPNRACIGAPVGVQLNETVIVQTYCPGQTIVDIVTSSPIGMTHSNISNPSSGIWTMTLTWTPTATQSIVQGFCAAAIDNSSLPSDPWCITFLVSLDAVNLIQSSATPVGIILQNQTVFRIQANIIITPPYGSVQHRNGTFIYFNDATVNAVVQSFDCAWAPEVTYTDSSVIIQFPIAPWVPGHSYYVTFDSGVVSGSFYCHAESAPVSSPTYWTFNVLPSTTTTTTTTTTTSTTTTTTTRQTTQLPNYSCTENNVSIQFTLSSSSHSAWNPASNCSLQQCNTSLNDNNNCLLSSTPCYDYRTINNISYCAPGILCSILETCNNVTQACLSNTSVCVINSCCSPQAVCLPLLARQMCNTGWFPTANMTDSRYGHTESVLSNGKVLVTGGVNSNFLSSVELYDPSTSTWTITGNMTNARYFHTASVLSNGKVLVTGGWNGSALYSAELYDSSTGIWTSTYDMISPRAWHTASVLSNEKVLVTGGTDSNNASNSAELYDPSTGTWTTAGNMTNARQVHTASVLLNGKLLVTGGKGIGNIVLNSAELYDPSTGTWTTTGNMNDARSDHTVSVLSNGLVLVTGGQGIGSNYLNSAELYNPSTSVWTTTSSMTNARQDHTASVLSNGKVLVTDGYDGFSVLNSVELYDTSTATWTTTSNMNNARAYHTTSVLSNGKVLVTGGYDNGGALNSAELY</sequence>
<proteinExistence type="predicted"/>
<evidence type="ECO:0000259" key="3">
    <source>
        <dbReference type="PROSITE" id="PS50835"/>
    </source>
</evidence>
<feature type="domain" description="Ig-like" evidence="3">
    <location>
        <begin position="360"/>
        <end position="461"/>
    </location>
</feature>
<evidence type="ECO:0000313" key="4">
    <source>
        <dbReference type="EMBL" id="CAF1238732.1"/>
    </source>
</evidence>